<proteinExistence type="predicted"/>
<dbReference type="EMBL" id="JAEHOE010000006">
    <property type="protein sequence ID" value="KAG2499648.1"/>
    <property type="molecule type" value="Genomic_DNA"/>
</dbReference>
<gene>
    <name evidence="1" type="ORF">HYH03_002587</name>
</gene>
<dbReference type="EMBL" id="JAEHOE010000006">
    <property type="protein sequence ID" value="KAG2499649.1"/>
    <property type="molecule type" value="Genomic_DNA"/>
</dbReference>
<dbReference type="AlphaFoldDB" id="A0A836C560"/>
<reference evidence="1" key="1">
    <citation type="journal article" date="2020" name="bioRxiv">
        <title>Comparative genomics of Chlamydomonas.</title>
        <authorList>
            <person name="Craig R.J."/>
            <person name="Hasan A.R."/>
            <person name="Ness R.W."/>
            <person name="Keightley P.D."/>
        </authorList>
    </citation>
    <scope>NUCLEOTIDE SEQUENCE</scope>
    <source>
        <strain evidence="1">CCAP 11/70</strain>
    </source>
</reference>
<organism evidence="1 2">
    <name type="scientific">Edaphochlamys debaryana</name>
    <dbReference type="NCBI Taxonomy" id="47281"/>
    <lineage>
        <taxon>Eukaryota</taxon>
        <taxon>Viridiplantae</taxon>
        <taxon>Chlorophyta</taxon>
        <taxon>core chlorophytes</taxon>
        <taxon>Chlorophyceae</taxon>
        <taxon>CS clade</taxon>
        <taxon>Chlamydomonadales</taxon>
        <taxon>Chlamydomonadales incertae sedis</taxon>
        <taxon>Edaphochlamys</taxon>
    </lineage>
</organism>
<accession>A0A836C560</accession>
<sequence length="111" mass="11819">MGDKAWSSGLCGCFSDCGSCLYTYFCPCCSFGSNVAKLGGDEVYCGGSCVGACCCYDLLYALGCCCLYHMKVRGAIRRKYGIAGSDCNDCMLAFFCPVCSICQEARQLKSG</sequence>
<name>A0A836C560_9CHLO</name>
<dbReference type="OrthoDB" id="985035at2759"/>
<dbReference type="Proteomes" id="UP000612055">
    <property type="component" value="Unassembled WGS sequence"/>
</dbReference>
<dbReference type="NCBIfam" id="TIGR01571">
    <property type="entry name" value="A_thal_Cys_rich"/>
    <property type="match status" value="1"/>
</dbReference>
<dbReference type="PANTHER" id="PTHR15907">
    <property type="entry name" value="DUF614 FAMILY PROTEIN-RELATED"/>
    <property type="match status" value="1"/>
</dbReference>
<dbReference type="InterPro" id="IPR006461">
    <property type="entry name" value="PLAC_motif_containing"/>
</dbReference>
<evidence type="ECO:0000313" key="1">
    <source>
        <dbReference type="EMBL" id="KAG2499648.1"/>
    </source>
</evidence>
<evidence type="ECO:0000313" key="2">
    <source>
        <dbReference type="Proteomes" id="UP000612055"/>
    </source>
</evidence>
<protein>
    <submittedName>
        <fullName evidence="1">Uncharacterized protein</fullName>
    </submittedName>
</protein>
<dbReference type="Pfam" id="PF04749">
    <property type="entry name" value="PLAC8"/>
    <property type="match status" value="1"/>
</dbReference>
<comment type="caution">
    <text evidence="1">The sequence shown here is derived from an EMBL/GenBank/DDBJ whole genome shotgun (WGS) entry which is preliminary data.</text>
</comment>
<keyword evidence="2" id="KW-1185">Reference proteome</keyword>